<dbReference type="InterPro" id="IPR019826">
    <property type="entry name" value="Carboxylesterase_B_AS"/>
</dbReference>
<evidence type="ECO:0000256" key="1">
    <source>
        <dbReference type="ARBA" id="ARBA00004613"/>
    </source>
</evidence>
<dbReference type="InterPro" id="IPR029058">
    <property type="entry name" value="AB_hydrolase_fold"/>
</dbReference>
<dbReference type="GO" id="GO:0005576">
    <property type="term" value="C:extracellular region"/>
    <property type="evidence" value="ECO:0007669"/>
    <property type="project" value="UniProtKB-SubCell"/>
</dbReference>
<evidence type="ECO:0000256" key="6">
    <source>
        <dbReference type="ARBA" id="ARBA00023157"/>
    </source>
</evidence>
<keyword evidence="4" id="KW-0964">Secreted</keyword>
<dbReference type="PANTHER" id="PTHR43142">
    <property type="entry name" value="CARBOXYLIC ESTER HYDROLASE"/>
    <property type="match status" value="1"/>
</dbReference>
<dbReference type="AlphaFoldDB" id="A0A3B0JPG0"/>
<dbReference type="Gene3D" id="3.40.50.1820">
    <property type="entry name" value="alpha/beta hydrolase"/>
    <property type="match status" value="1"/>
</dbReference>
<evidence type="ECO:0000256" key="8">
    <source>
        <dbReference type="RuleBase" id="RU361235"/>
    </source>
</evidence>
<dbReference type="OMA" id="PDHWTEV"/>
<dbReference type="InterPro" id="IPR002018">
    <property type="entry name" value="CarbesteraseB"/>
</dbReference>
<protein>
    <recommendedName>
        <fullName evidence="8">Carboxylic ester hydrolase</fullName>
        <ecNumber evidence="8">3.1.1.-</ecNumber>
    </recommendedName>
</protein>
<gene>
    <name evidence="10" type="ORF">DGUA_6G016619</name>
</gene>
<evidence type="ECO:0000313" key="10">
    <source>
        <dbReference type="EMBL" id="SPP84104.1"/>
    </source>
</evidence>
<evidence type="ECO:0000256" key="2">
    <source>
        <dbReference type="ARBA" id="ARBA00005964"/>
    </source>
</evidence>
<accession>A0A3B0JPG0</accession>
<keyword evidence="3" id="KW-0719">Serine esterase</keyword>
<keyword evidence="6" id="KW-1015">Disulfide bond</keyword>
<dbReference type="OrthoDB" id="19653at2759"/>
<name>A0A3B0JPG0_DROGU</name>
<keyword evidence="11" id="KW-1185">Reference proteome</keyword>
<dbReference type="FunFam" id="3.40.50.1820:FF:000092">
    <property type="entry name" value="Carboxylic ester hydrolase"/>
    <property type="match status" value="1"/>
</dbReference>
<evidence type="ECO:0000256" key="3">
    <source>
        <dbReference type="ARBA" id="ARBA00022487"/>
    </source>
</evidence>
<dbReference type="Pfam" id="PF00135">
    <property type="entry name" value="COesterase"/>
    <property type="match status" value="1"/>
</dbReference>
<dbReference type="EMBL" id="OUUW01000008">
    <property type="protein sequence ID" value="SPP84104.1"/>
    <property type="molecule type" value="Genomic_DNA"/>
</dbReference>
<dbReference type="InterPro" id="IPR019819">
    <property type="entry name" value="Carboxylesterase_B_CS"/>
</dbReference>
<reference evidence="11" key="1">
    <citation type="submission" date="2018-01" db="EMBL/GenBank/DDBJ databases">
        <authorList>
            <person name="Alioto T."/>
            <person name="Alioto T."/>
        </authorList>
    </citation>
    <scope>NUCLEOTIDE SEQUENCE [LARGE SCALE GENOMIC DNA]</scope>
</reference>
<proteinExistence type="inferred from homology"/>
<dbReference type="PANTHER" id="PTHR43142:SF1">
    <property type="entry name" value="CARBOXYLIC ESTER HYDROLASE"/>
    <property type="match status" value="1"/>
</dbReference>
<dbReference type="EC" id="3.1.1.-" evidence="8"/>
<keyword evidence="7" id="KW-0325">Glycoprotein</keyword>
<evidence type="ECO:0000259" key="9">
    <source>
        <dbReference type="Pfam" id="PF00135"/>
    </source>
</evidence>
<dbReference type="SUPFAM" id="SSF53474">
    <property type="entry name" value="alpha/beta-Hydrolases"/>
    <property type="match status" value="1"/>
</dbReference>
<evidence type="ECO:0000313" key="11">
    <source>
        <dbReference type="Proteomes" id="UP000268350"/>
    </source>
</evidence>
<organism evidence="10 11">
    <name type="scientific">Drosophila guanche</name>
    <name type="common">Fruit fly</name>
    <dbReference type="NCBI Taxonomy" id="7266"/>
    <lineage>
        <taxon>Eukaryota</taxon>
        <taxon>Metazoa</taxon>
        <taxon>Ecdysozoa</taxon>
        <taxon>Arthropoda</taxon>
        <taxon>Hexapoda</taxon>
        <taxon>Insecta</taxon>
        <taxon>Pterygota</taxon>
        <taxon>Neoptera</taxon>
        <taxon>Endopterygota</taxon>
        <taxon>Diptera</taxon>
        <taxon>Brachycera</taxon>
        <taxon>Muscomorpha</taxon>
        <taxon>Ephydroidea</taxon>
        <taxon>Drosophilidae</taxon>
        <taxon>Drosophila</taxon>
        <taxon>Sophophora</taxon>
    </lineage>
</organism>
<dbReference type="PROSITE" id="PS00941">
    <property type="entry name" value="CARBOXYLESTERASE_B_2"/>
    <property type="match status" value="1"/>
</dbReference>
<dbReference type="STRING" id="7266.A0A3B0JPG0"/>
<evidence type="ECO:0000256" key="4">
    <source>
        <dbReference type="ARBA" id="ARBA00022525"/>
    </source>
</evidence>
<evidence type="ECO:0000256" key="7">
    <source>
        <dbReference type="ARBA" id="ARBA00023180"/>
    </source>
</evidence>
<comment type="subcellular location">
    <subcellularLocation>
        <location evidence="1">Secreted</location>
    </subcellularLocation>
</comment>
<evidence type="ECO:0000256" key="5">
    <source>
        <dbReference type="ARBA" id="ARBA00022801"/>
    </source>
</evidence>
<dbReference type="Proteomes" id="UP000268350">
    <property type="component" value="Unassembled WGS sequence"/>
</dbReference>
<sequence>MSFDIAVGDQMRIALNYVKFKTNQQRLRSNDKVIADTVYGKVKGVKWQSIYGNNYLSFEGIPFAKPPVGELRFKAPVEPDHWTEVKRCTRVRSKPCQVNIVMKLVQGSEDCLYLNVYTRELHPNKPVPVLVWIYGGGFQMGEASRDLYSPDYIMMEHVVLVVISYRLGALGFLSLDDKELDVPGNAGLKDQVMALRWVKQNCQFFGGDPENITVFGESAGGASAHYMMLTEQTRNLFHKTVLMSGAALAPWAQTPMHINWTYRLAQATGYSGELNDRQVFAHLKKCKASSLLRVTDDIITMEERHQRLTMFCFGPTIEPYETDHCVIPKSPLEMMRNCWGNSIPMVIGGNSFEGLLMFPEINKWPELLCQLGDCEYLAPRDAQLDKEQQRAFGKQLRETYFGDRKPSRETMLEYSDLFSYKYFWHGIQRTLLSRAHYAPEAPTYLYRFDFDSKHFNIMRIITCGRKVRGTCHADDLSYLFYNAAAKKLKRRTAEFKTIKRLVSMVVQFAISGDPNIPLVTHDEKQQPCLPQGTGTPAATSTWLPISRKDAVFKCLNISHDVQVIDLPEAEKLRLWDSIYDRRLLY</sequence>
<keyword evidence="5 8" id="KW-0378">Hydrolase</keyword>
<comment type="similarity">
    <text evidence="2 8">Belongs to the type-B carboxylesterase/lipase family.</text>
</comment>
<dbReference type="GO" id="GO:0052689">
    <property type="term" value="F:carboxylic ester hydrolase activity"/>
    <property type="evidence" value="ECO:0007669"/>
    <property type="project" value="UniProtKB-KW"/>
</dbReference>
<feature type="domain" description="Carboxylesterase type B" evidence="9">
    <location>
        <begin position="34"/>
        <end position="545"/>
    </location>
</feature>
<dbReference type="PROSITE" id="PS00122">
    <property type="entry name" value="CARBOXYLESTERASE_B_1"/>
    <property type="match status" value="1"/>
</dbReference>